<dbReference type="Proteomes" id="UP001381693">
    <property type="component" value="Unassembled WGS sequence"/>
</dbReference>
<name>A0AAN8ZXH4_HALRR</name>
<reference evidence="2 3" key="1">
    <citation type="submission" date="2023-11" db="EMBL/GenBank/DDBJ databases">
        <title>Halocaridina rubra genome assembly.</title>
        <authorList>
            <person name="Smith C."/>
        </authorList>
    </citation>
    <scope>NUCLEOTIDE SEQUENCE [LARGE SCALE GENOMIC DNA]</scope>
    <source>
        <strain evidence="2">EP-1</strain>
        <tissue evidence="2">Whole</tissue>
    </source>
</reference>
<feature type="transmembrane region" description="Helical" evidence="1">
    <location>
        <begin position="63"/>
        <end position="82"/>
    </location>
</feature>
<sequence>MKTTGIGGIVLFLTAILSVILCHVCATTILCKSKTIAFVLHTLLHMPYHEHDKKIIWQGRSELTAQITVCTVFAVFMMIYGLQYPDILNWAECLSLMVTTVVSFGRMMFGLAFFRVSSKFVSEKLYSFTSDEVSKSSSALLGVQQLTLKELKSQNQPHALSTMTEETLSDSWDVVVQKAMQPLFELQIKVCQIEVIREQLTSNCFELVSFSLLSSVVSLVTCIFAIISQNWLSGGAPILVLSSFSLLTYVCYVGHSFTRKVKEAVGILKTLSCRSKNQSIKAQTQLSSNRSPKSCKP</sequence>
<keyword evidence="1" id="KW-0812">Transmembrane</keyword>
<evidence type="ECO:0000313" key="2">
    <source>
        <dbReference type="EMBL" id="KAK7055049.1"/>
    </source>
</evidence>
<organism evidence="2 3">
    <name type="scientific">Halocaridina rubra</name>
    <name type="common">Hawaiian red shrimp</name>
    <dbReference type="NCBI Taxonomy" id="373956"/>
    <lineage>
        <taxon>Eukaryota</taxon>
        <taxon>Metazoa</taxon>
        <taxon>Ecdysozoa</taxon>
        <taxon>Arthropoda</taxon>
        <taxon>Crustacea</taxon>
        <taxon>Multicrustacea</taxon>
        <taxon>Malacostraca</taxon>
        <taxon>Eumalacostraca</taxon>
        <taxon>Eucarida</taxon>
        <taxon>Decapoda</taxon>
        <taxon>Pleocyemata</taxon>
        <taxon>Caridea</taxon>
        <taxon>Atyoidea</taxon>
        <taxon>Atyidae</taxon>
        <taxon>Halocaridina</taxon>
    </lineage>
</organism>
<proteinExistence type="predicted"/>
<accession>A0AAN8ZXH4</accession>
<comment type="caution">
    <text evidence="2">The sequence shown here is derived from an EMBL/GenBank/DDBJ whole genome shotgun (WGS) entry which is preliminary data.</text>
</comment>
<keyword evidence="1" id="KW-1133">Transmembrane helix</keyword>
<feature type="transmembrane region" description="Helical" evidence="1">
    <location>
        <begin position="234"/>
        <end position="252"/>
    </location>
</feature>
<gene>
    <name evidence="2" type="ORF">SK128_010102</name>
</gene>
<feature type="transmembrane region" description="Helical" evidence="1">
    <location>
        <begin position="6"/>
        <end position="31"/>
    </location>
</feature>
<feature type="transmembrane region" description="Helical" evidence="1">
    <location>
        <begin position="207"/>
        <end position="228"/>
    </location>
</feature>
<evidence type="ECO:0000256" key="1">
    <source>
        <dbReference type="SAM" id="Phobius"/>
    </source>
</evidence>
<keyword evidence="3" id="KW-1185">Reference proteome</keyword>
<feature type="transmembrane region" description="Helical" evidence="1">
    <location>
        <begin position="94"/>
        <end position="114"/>
    </location>
</feature>
<keyword evidence="1" id="KW-0472">Membrane</keyword>
<protein>
    <submittedName>
        <fullName evidence="2">Uncharacterized protein</fullName>
    </submittedName>
</protein>
<evidence type="ECO:0000313" key="3">
    <source>
        <dbReference type="Proteomes" id="UP001381693"/>
    </source>
</evidence>
<dbReference type="EMBL" id="JAXCGZ010021245">
    <property type="protein sequence ID" value="KAK7055049.1"/>
    <property type="molecule type" value="Genomic_DNA"/>
</dbReference>
<dbReference type="AlphaFoldDB" id="A0AAN8ZXH4"/>